<evidence type="ECO:0000256" key="9">
    <source>
        <dbReference type="ARBA" id="ARBA00023077"/>
    </source>
</evidence>
<dbReference type="InterPro" id="IPR000531">
    <property type="entry name" value="Beta-barrel_TonB"/>
</dbReference>
<evidence type="ECO:0000256" key="7">
    <source>
        <dbReference type="ARBA" id="ARBA00023004"/>
    </source>
</evidence>
<evidence type="ECO:0000259" key="15">
    <source>
        <dbReference type="Pfam" id="PF07715"/>
    </source>
</evidence>
<dbReference type="SUPFAM" id="SSF56935">
    <property type="entry name" value="Porins"/>
    <property type="match status" value="1"/>
</dbReference>
<comment type="similarity">
    <text evidence="12 13">Belongs to the TonB-dependent receptor family.</text>
</comment>
<dbReference type="InterPro" id="IPR037066">
    <property type="entry name" value="Plug_dom_sf"/>
</dbReference>
<dbReference type="PANTHER" id="PTHR32552:SF68">
    <property type="entry name" value="FERRICHROME OUTER MEMBRANE TRANSPORTER_PHAGE RECEPTOR"/>
    <property type="match status" value="1"/>
</dbReference>
<dbReference type="Gene3D" id="2.170.130.10">
    <property type="entry name" value="TonB-dependent receptor, plug domain"/>
    <property type="match status" value="1"/>
</dbReference>
<keyword evidence="6" id="KW-0732">Signal</keyword>
<dbReference type="Gene3D" id="2.60.40.1120">
    <property type="entry name" value="Carboxypeptidase-like, regulatory domain"/>
    <property type="match status" value="1"/>
</dbReference>
<gene>
    <name evidence="16" type="ORF">ACFFUR_03735</name>
</gene>
<comment type="subcellular location">
    <subcellularLocation>
        <location evidence="1 12">Cell outer membrane</location>
        <topology evidence="1 12">Multi-pass membrane protein</topology>
    </subcellularLocation>
</comment>
<evidence type="ECO:0000256" key="12">
    <source>
        <dbReference type="PROSITE-ProRule" id="PRU01360"/>
    </source>
</evidence>
<keyword evidence="11 12" id="KW-0998">Cell outer membrane</keyword>
<keyword evidence="17" id="KW-1185">Reference proteome</keyword>
<keyword evidence="3 12" id="KW-1134">Transmembrane beta strand</keyword>
<evidence type="ECO:0000256" key="13">
    <source>
        <dbReference type="RuleBase" id="RU003357"/>
    </source>
</evidence>
<dbReference type="Pfam" id="PF00593">
    <property type="entry name" value="TonB_dep_Rec_b-barrel"/>
    <property type="match status" value="1"/>
</dbReference>
<reference evidence="16 17" key="1">
    <citation type="submission" date="2024-09" db="EMBL/GenBank/DDBJ databases">
        <authorList>
            <person name="Sun Q."/>
            <person name="Mori K."/>
        </authorList>
    </citation>
    <scope>NUCLEOTIDE SEQUENCE [LARGE SCALE GENOMIC DNA]</scope>
    <source>
        <strain evidence="16 17">CECT 7682</strain>
    </source>
</reference>
<evidence type="ECO:0000256" key="3">
    <source>
        <dbReference type="ARBA" id="ARBA00022452"/>
    </source>
</evidence>
<evidence type="ECO:0000256" key="10">
    <source>
        <dbReference type="ARBA" id="ARBA00023136"/>
    </source>
</evidence>
<protein>
    <submittedName>
        <fullName evidence="16">TonB-dependent receptor domain-containing protein</fullName>
    </submittedName>
</protein>
<keyword evidence="8" id="KW-0406">Ion transport</keyword>
<keyword evidence="2 12" id="KW-0813">Transport</keyword>
<keyword evidence="10 12" id="KW-0472">Membrane</keyword>
<evidence type="ECO:0000256" key="8">
    <source>
        <dbReference type="ARBA" id="ARBA00023065"/>
    </source>
</evidence>
<dbReference type="SUPFAM" id="SSF49464">
    <property type="entry name" value="Carboxypeptidase regulatory domain-like"/>
    <property type="match status" value="1"/>
</dbReference>
<sequence length="774" mass="87850">MKYLIQIALITCIQFAAIGQEIRGKIIDDQSGSPISGAAIQVIGSEKGTVTDAQGRFSLEQLPENSQLKISYLGYLSQKITVSGSKSLTIRLEASEKQMQEVVVTANREASLRSEVPIAISKISPKIIEETKAIALYELVNKSPGVLMVNLNNEQHAMAIRQPMNYSNYYLYLEDGLPIRPMGVFNHNALLEINQMALETIEVVKGPVSSIYGPEAVGGAVNFITQKPTAVPTAQIGFQLDQFGYKRLQFGAGAQMGKFGIYVGGLTSKQNDSWMANSDYDKHSVNIRAEYHFKPQTRLIGTLAYGNYFSQTGGNVDSIAFHSRKYPSNNDFTYRESIALRTRLTLEQDWSGTSKSFLTLFHRDNEMCQNPSYRIRWNQGSTTATGEINANKFKSYGLLTQHSKRWSLLDSRLMVGGMLDISPNYYQAHQIELNAIMRPDGLSVERYELEKERPDIVRADYEALIRNSAGYLQFDFSPFSAMRISTGLRYDRMFFTYDNYLDESSGEKAYQQVTPKMGLTYDFGKDKGIYANYSQGFAPPGLTAIFRKKNGSDEFYYNLEPAQFQNYEIGGWASYWENKLYIDLALYQMDGRHELLSIRQADGSTDYQSAGKTLHRGFELGITAKPNDQLQFRWSGTSALHRFEDFQINEDGSKGVENLAGFEMPSSPRWIWNTELRYQPNWLPNFRSSLEWQHVSGWYQNQVNTVSYDGYEVLNLRWGYQWKGLELFTNIMNLTDALYAYNVSSNNSGNRTNYSPAAPRTFVMGLQYRFVGKK</sequence>
<keyword evidence="9 13" id="KW-0798">TonB box</keyword>
<dbReference type="InterPro" id="IPR039426">
    <property type="entry name" value="TonB-dep_rcpt-like"/>
</dbReference>
<dbReference type="RefSeq" id="WP_290247451.1">
    <property type="nucleotide sequence ID" value="NZ_JAUFQT010000001.1"/>
</dbReference>
<dbReference type="Pfam" id="PF07715">
    <property type="entry name" value="Plug"/>
    <property type="match status" value="1"/>
</dbReference>
<keyword evidence="7" id="KW-0408">Iron</keyword>
<feature type="domain" description="TonB-dependent receptor-like beta-barrel" evidence="14">
    <location>
        <begin position="294"/>
        <end position="734"/>
    </location>
</feature>
<organism evidence="16 17">
    <name type="scientific">Echinicola jeungdonensis</name>
    <dbReference type="NCBI Taxonomy" id="709343"/>
    <lineage>
        <taxon>Bacteria</taxon>
        <taxon>Pseudomonadati</taxon>
        <taxon>Bacteroidota</taxon>
        <taxon>Cytophagia</taxon>
        <taxon>Cytophagales</taxon>
        <taxon>Cyclobacteriaceae</taxon>
        <taxon>Echinicola</taxon>
    </lineage>
</organism>
<evidence type="ECO:0000256" key="6">
    <source>
        <dbReference type="ARBA" id="ARBA00022729"/>
    </source>
</evidence>
<dbReference type="PROSITE" id="PS52016">
    <property type="entry name" value="TONB_DEPENDENT_REC_3"/>
    <property type="match status" value="1"/>
</dbReference>
<dbReference type="EMBL" id="JBHMEW010000011">
    <property type="protein sequence ID" value="MFB9210904.1"/>
    <property type="molecule type" value="Genomic_DNA"/>
</dbReference>
<accession>A0ABV5J262</accession>
<evidence type="ECO:0000313" key="17">
    <source>
        <dbReference type="Proteomes" id="UP001589654"/>
    </source>
</evidence>
<dbReference type="InterPro" id="IPR012910">
    <property type="entry name" value="Plug_dom"/>
</dbReference>
<evidence type="ECO:0000313" key="16">
    <source>
        <dbReference type="EMBL" id="MFB9210904.1"/>
    </source>
</evidence>
<keyword evidence="5 12" id="KW-0812">Transmembrane</keyword>
<keyword evidence="16" id="KW-0675">Receptor</keyword>
<evidence type="ECO:0000259" key="14">
    <source>
        <dbReference type="Pfam" id="PF00593"/>
    </source>
</evidence>
<evidence type="ECO:0000256" key="4">
    <source>
        <dbReference type="ARBA" id="ARBA00022496"/>
    </source>
</evidence>
<proteinExistence type="inferred from homology"/>
<dbReference type="Gene3D" id="2.40.170.20">
    <property type="entry name" value="TonB-dependent receptor, beta-barrel domain"/>
    <property type="match status" value="1"/>
</dbReference>
<evidence type="ECO:0000256" key="1">
    <source>
        <dbReference type="ARBA" id="ARBA00004571"/>
    </source>
</evidence>
<name>A0ABV5J262_9BACT</name>
<dbReference type="PANTHER" id="PTHR32552">
    <property type="entry name" value="FERRICHROME IRON RECEPTOR-RELATED"/>
    <property type="match status" value="1"/>
</dbReference>
<evidence type="ECO:0000256" key="2">
    <source>
        <dbReference type="ARBA" id="ARBA00022448"/>
    </source>
</evidence>
<evidence type="ECO:0000256" key="5">
    <source>
        <dbReference type="ARBA" id="ARBA00022692"/>
    </source>
</evidence>
<dbReference type="Proteomes" id="UP001589654">
    <property type="component" value="Unassembled WGS sequence"/>
</dbReference>
<dbReference type="Pfam" id="PF13715">
    <property type="entry name" value="CarbopepD_reg_2"/>
    <property type="match status" value="1"/>
</dbReference>
<comment type="caution">
    <text evidence="16">The sequence shown here is derived from an EMBL/GenBank/DDBJ whole genome shotgun (WGS) entry which is preliminary data.</text>
</comment>
<dbReference type="InterPro" id="IPR036942">
    <property type="entry name" value="Beta-barrel_TonB_sf"/>
</dbReference>
<feature type="domain" description="TonB-dependent receptor plug" evidence="15">
    <location>
        <begin position="114"/>
        <end position="220"/>
    </location>
</feature>
<evidence type="ECO:0000256" key="11">
    <source>
        <dbReference type="ARBA" id="ARBA00023237"/>
    </source>
</evidence>
<dbReference type="InterPro" id="IPR008969">
    <property type="entry name" value="CarboxyPept-like_regulatory"/>
</dbReference>
<keyword evidence="4" id="KW-0410">Iron transport</keyword>